<evidence type="ECO:0000313" key="2">
    <source>
        <dbReference type="Proteomes" id="UP000270530"/>
    </source>
</evidence>
<keyword evidence="2" id="KW-1185">Reference proteome</keyword>
<dbReference type="KEGG" id="rbd:ALSL_0075"/>
<dbReference type="RefSeq" id="WP_126535588.1">
    <property type="nucleotide sequence ID" value="NZ_AP018560.1"/>
</dbReference>
<organism evidence="1 2">
    <name type="scientific">Aerosticca soli</name>
    <dbReference type="NCBI Taxonomy" id="2010829"/>
    <lineage>
        <taxon>Bacteria</taxon>
        <taxon>Pseudomonadati</taxon>
        <taxon>Pseudomonadota</taxon>
        <taxon>Gammaproteobacteria</taxon>
        <taxon>Lysobacterales</taxon>
        <taxon>Rhodanobacteraceae</taxon>
        <taxon>Aerosticca</taxon>
    </lineage>
</organism>
<proteinExistence type="predicted"/>
<reference evidence="2" key="1">
    <citation type="submission" date="2018-04" db="EMBL/GenBank/DDBJ databases">
        <authorList>
            <person name="Watanabe M."/>
            <person name="Kojima H."/>
        </authorList>
    </citation>
    <scope>NUCLEOTIDE SEQUENCE [LARGE SCALE GENOMIC DNA]</scope>
    <source>
        <strain evidence="2">Dysh456</strain>
    </source>
</reference>
<dbReference type="Proteomes" id="UP000270530">
    <property type="component" value="Chromosome"/>
</dbReference>
<sequence>MSDLLIRHIDAAMVERIKTLARERRWTINDVVLHALRSGLGLAAAGQISAETLLDSSSLVLPGQWDASEKAAFQEAMQALSAAPSPRFANDQD</sequence>
<protein>
    <submittedName>
        <fullName evidence="1">Uncharacterized protein</fullName>
    </submittedName>
</protein>
<evidence type="ECO:0000313" key="1">
    <source>
        <dbReference type="EMBL" id="BBD78754.1"/>
    </source>
</evidence>
<dbReference type="EMBL" id="AP018560">
    <property type="protein sequence ID" value="BBD78754.1"/>
    <property type="molecule type" value="Genomic_DNA"/>
</dbReference>
<name>A0A2Z6E1Y0_9GAMM</name>
<accession>A0A2Z6E1Y0</accession>
<reference evidence="2" key="2">
    <citation type="submission" date="2018-06" db="EMBL/GenBank/DDBJ databases">
        <title>Genome sequence of Rhodanobacteraceae bacterium strain Dysh456.</title>
        <authorList>
            <person name="Fukui M."/>
        </authorList>
    </citation>
    <scope>NUCLEOTIDE SEQUENCE [LARGE SCALE GENOMIC DNA]</scope>
    <source>
        <strain evidence="2">Dysh456</strain>
    </source>
</reference>
<dbReference type="OrthoDB" id="5966436at2"/>
<gene>
    <name evidence="1" type="ORF">ALSL_0075</name>
</gene>
<dbReference type="AlphaFoldDB" id="A0A2Z6E1Y0"/>